<proteinExistence type="predicted"/>
<feature type="region of interest" description="Disordered" evidence="1">
    <location>
        <begin position="164"/>
        <end position="191"/>
    </location>
</feature>
<evidence type="ECO:0000313" key="2">
    <source>
        <dbReference type="EMBL" id="KAK8857982.1"/>
    </source>
</evidence>
<keyword evidence="3" id="KW-1185">Reference proteome</keyword>
<feature type="compositionally biased region" description="Low complexity" evidence="1">
    <location>
        <begin position="104"/>
        <end position="113"/>
    </location>
</feature>
<dbReference type="EMBL" id="JAPFFF010000019">
    <property type="protein sequence ID" value="KAK8857982.1"/>
    <property type="molecule type" value="Genomic_DNA"/>
</dbReference>
<protein>
    <submittedName>
        <fullName evidence="2">Uncharacterized protein</fullName>
    </submittedName>
</protein>
<dbReference type="Proteomes" id="UP001470230">
    <property type="component" value="Unassembled WGS sequence"/>
</dbReference>
<feature type="compositionally biased region" description="Polar residues" evidence="1">
    <location>
        <begin position="114"/>
        <end position="130"/>
    </location>
</feature>
<reference evidence="2 3" key="1">
    <citation type="submission" date="2024-04" db="EMBL/GenBank/DDBJ databases">
        <title>Tritrichomonas musculus Genome.</title>
        <authorList>
            <person name="Alves-Ferreira E."/>
            <person name="Grigg M."/>
            <person name="Lorenzi H."/>
            <person name="Galac M."/>
        </authorList>
    </citation>
    <scope>NUCLEOTIDE SEQUENCE [LARGE SCALE GENOMIC DNA]</scope>
    <source>
        <strain evidence="2 3">EAF2021</strain>
    </source>
</reference>
<gene>
    <name evidence="2" type="ORF">M9Y10_013082</name>
</gene>
<organism evidence="2 3">
    <name type="scientific">Tritrichomonas musculus</name>
    <dbReference type="NCBI Taxonomy" id="1915356"/>
    <lineage>
        <taxon>Eukaryota</taxon>
        <taxon>Metamonada</taxon>
        <taxon>Parabasalia</taxon>
        <taxon>Tritrichomonadida</taxon>
        <taxon>Tritrichomonadidae</taxon>
        <taxon>Tritrichomonas</taxon>
    </lineage>
</organism>
<evidence type="ECO:0000256" key="1">
    <source>
        <dbReference type="SAM" id="MobiDB-lite"/>
    </source>
</evidence>
<name>A0ABR2I744_9EUKA</name>
<feature type="compositionally biased region" description="Low complexity" evidence="1">
    <location>
        <begin position="181"/>
        <end position="190"/>
    </location>
</feature>
<sequence>MSVSKGKCYLKRKRFLNEVSQEILTTLQRIYYIRNEIVSDSQIKEQAQNYAQKIEAVCLTPKYKMSNDEYHNILILKTQELCDVLKRNMLPSQTSRIPINAKQQQQPIKQTPQHNNADVASINDDNNYNTMKNDLKEKVSYNSESLFDMHQPSEMLINQQLPMSVPSQTVQKKNKTRKSNGKSGSASKASLNQRLSLSTIAQCKSEVTIAISARQNNNTSNNSMQLSYYGNIGNNGSSKPQLNCNNGIQDFASSNMDEFMDLQNNCVSGSDVSCANYQNNNNLSQPQVQSNALPNVIEKNPFMRYTFDEAINEPTTVFSIASKETDLFPVIESNCAKADPFGLPDESFFDSSCIKEGLEFGDSLSFSLM</sequence>
<comment type="caution">
    <text evidence="2">The sequence shown here is derived from an EMBL/GenBank/DDBJ whole genome shotgun (WGS) entry which is preliminary data.</text>
</comment>
<accession>A0ABR2I744</accession>
<evidence type="ECO:0000313" key="3">
    <source>
        <dbReference type="Proteomes" id="UP001470230"/>
    </source>
</evidence>
<feature type="region of interest" description="Disordered" evidence="1">
    <location>
        <begin position="104"/>
        <end position="130"/>
    </location>
</feature>